<dbReference type="PRINTS" id="PR00420">
    <property type="entry name" value="RNGMNOXGNASE"/>
</dbReference>
<dbReference type="GO" id="GO:0045550">
    <property type="term" value="F:geranylgeranyl reductase activity"/>
    <property type="evidence" value="ECO:0007669"/>
    <property type="project" value="InterPro"/>
</dbReference>
<comment type="caution">
    <text evidence="12">The sequence shown here is derived from an EMBL/GenBank/DDBJ whole genome shotgun (WGS) entry which is preliminary data.</text>
</comment>
<evidence type="ECO:0000313" key="12">
    <source>
        <dbReference type="EMBL" id="OYX36014.1"/>
    </source>
</evidence>
<evidence type="ECO:0000256" key="3">
    <source>
        <dbReference type="ARBA" id="ARBA00022531"/>
    </source>
</evidence>
<dbReference type="Pfam" id="PF01494">
    <property type="entry name" value="FAD_binding_3"/>
    <property type="match status" value="1"/>
</dbReference>
<dbReference type="InterPro" id="IPR010253">
    <property type="entry name" value="BchP_ChlP_pln/prok"/>
</dbReference>
<dbReference type="Proteomes" id="UP000215595">
    <property type="component" value="Unassembled WGS sequence"/>
</dbReference>
<sequence>MSRPELGVVAETFDCVVVGGGPSGSTAARHLASQGRTVLLLDRQGRIKPCGGAIPPRLIKDFDIPDSLICAKASEARMIAPSDKRVRMPIEGGYVGMVNRESFDEWLRNRAEAAGAQRRSGTFTAIEREADGSALVLYRTQGADKDAPPIAVRARTVIGADGARSNVAAQQVKGADRQRYVFAYHEIIKAPAAGAADFEAQRCDVWYQGNLSPDFYAWIFPHGETASIGVGSMQKGFSLRTAVTALRKVAGLEGCETVRTEGAPIPLKPMKRWDNGRDVVLAGDAAGVVAPASGEGIYYAMEGGRLAAEAVEATLATGDVRELKTARKRFMKAHGKVFMVLGIMQHFWYRSDKRRERFVALCDDPDIQELTWQAYMNKELVKAKPAAHARIFFKDMGHLLGLRPA</sequence>
<dbReference type="InterPro" id="IPR050407">
    <property type="entry name" value="Geranylgeranyl_reductase"/>
</dbReference>
<evidence type="ECO:0000256" key="7">
    <source>
        <dbReference type="ARBA" id="ARBA00023444"/>
    </source>
</evidence>
<dbReference type="GO" id="GO:0102067">
    <property type="term" value="F:geranylgeranyl diphosphate reductase activity"/>
    <property type="evidence" value="ECO:0007669"/>
    <property type="project" value="UniProtKB-EC"/>
</dbReference>
<dbReference type="FunFam" id="3.50.50.60:FF:000083">
    <property type="entry name" value="Geranylgeranyl diphosphate reductase"/>
    <property type="match status" value="1"/>
</dbReference>
<dbReference type="Gene3D" id="3.50.50.60">
    <property type="entry name" value="FAD/NAD(P)-binding domain"/>
    <property type="match status" value="1"/>
</dbReference>
<dbReference type="GO" id="GO:0071949">
    <property type="term" value="F:FAD binding"/>
    <property type="evidence" value="ECO:0007669"/>
    <property type="project" value="InterPro"/>
</dbReference>
<comment type="similarity">
    <text evidence="1">Belongs to the geranylgeranyl reductase family. ChlP subfamily.</text>
</comment>
<reference evidence="12 13" key="1">
    <citation type="submission" date="2017-03" db="EMBL/GenBank/DDBJ databases">
        <title>Lifting the veil on microbial sulfur biogeochemistry in mining wastewaters.</title>
        <authorList>
            <person name="Kantor R.S."/>
            <person name="Colenbrander Nelson T."/>
            <person name="Marshall S."/>
            <person name="Bennett D."/>
            <person name="Apte S."/>
            <person name="Camacho D."/>
            <person name="Thomas B.C."/>
            <person name="Warren L.A."/>
            <person name="Banfield J.F."/>
        </authorList>
    </citation>
    <scope>NUCLEOTIDE SEQUENCE [LARGE SCALE GENOMIC DNA]</scope>
    <source>
        <strain evidence="12">32-69-9</strain>
    </source>
</reference>
<evidence type="ECO:0000256" key="1">
    <source>
        <dbReference type="ARBA" id="ARBA00006632"/>
    </source>
</evidence>
<keyword evidence="4" id="KW-0521">NADP</keyword>
<dbReference type="InterPro" id="IPR036188">
    <property type="entry name" value="FAD/NAD-bd_sf"/>
</dbReference>
<dbReference type="GO" id="GO:0015995">
    <property type="term" value="P:chlorophyll biosynthetic process"/>
    <property type="evidence" value="ECO:0007669"/>
    <property type="project" value="UniProtKB-KW"/>
</dbReference>
<protein>
    <recommendedName>
        <fullName evidence="10">Geranylgeranyl diphosphate reductase</fullName>
        <ecNumber evidence="2">1.3.1.83</ecNumber>
    </recommendedName>
    <alternativeName>
        <fullName evidence="8">Geranylgeranyl reductase</fullName>
    </alternativeName>
</protein>
<dbReference type="AlphaFoldDB" id="A0A258FVM8"/>
<dbReference type="InterPro" id="IPR011777">
    <property type="entry name" value="Geranylgeranyl_Rdtase_fam"/>
</dbReference>
<dbReference type="GO" id="GO:0015979">
    <property type="term" value="P:photosynthesis"/>
    <property type="evidence" value="ECO:0007669"/>
    <property type="project" value="UniProtKB-KW"/>
</dbReference>
<evidence type="ECO:0000256" key="6">
    <source>
        <dbReference type="ARBA" id="ARBA00023171"/>
    </source>
</evidence>
<evidence type="ECO:0000256" key="2">
    <source>
        <dbReference type="ARBA" id="ARBA00012380"/>
    </source>
</evidence>
<dbReference type="NCBIfam" id="TIGR02032">
    <property type="entry name" value="GG-red-SF"/>
    <property type="match status" value="1"/>
</dbReference>
<dbReference type="PANTHER" id="PTHR42685">
    <property type="entry name" value="GERANYLGERANYL DIPHOSPHATE REDUCTASE"/>
    <property type="match status" value="1"/>
</dbReference>
<keyword evidence="3" id="KW-0602">Photosynthesis</keyword>
<keyword evidence="5" id="KW-0560">Oxidoreductase</keyword>
<dbReference type="SUPFAM" id="SSF51905">
    <property type="entry name" value="FAD/NAD(P)-binding domain"/>
    <property type="match status" value="1"/>
</dbReference>
<gene>
    <name evidence="12" type="ORF">B7Z01_01045</name>
</gene>
<dbReference type="InterPro" id="IPR002938">
    <property type="entry name" value="FAD-bd"/>
</dbReference>
<dbReference type="PANTHER" id="PTHR42685:SF4">
    <property type="entry name" value="GERANYLGERANYL DIPHOSPHATE REDUCTASE, CHLOROPLASTIC"/>
    <property type="match status" value="1"/>
</dbReference>
<evidence type="ECO:0000256" key="10">
    <source>
        <dbReference type="ARBA" id="ARBA00067637"/>
    </source>
</evidence>
<organism evidence="12 13">
    <name type="scientific">Brevundimonas subvibrioides</name>
    <dbReference type="NCBI Taxonomy" id="74313"/>
    <lineage>
        <taxon>Bacteria</taxon>
        <taxon>Pseudomonadati</taxon>
        <taxon>Pseudomonadota</taxon>
        <taxon>Alphaproteobacteria</taxon>
        <taxon>Caulobacterales</taxon>
        <taxon>Caulobacteraceae</taxon>
        <taxon>Brevundimonas</taxon>
    </lineage>
</organism>
<feature type="domain" description="FAD-binding" evidence="11">
    <location>
        <begin position="14"/>
        <end position="326"/>
    </location>
</feature>
<comment type="pathway">
    <text evidence="7">Porphyrin-containing compound metabolism.</text>
</comment>
<evidence type="ECO:0000256" key="5">
    <source>
        <dbReference type="ARBA" id="ARBA00023002"/>
    </source>
</evidence>
<evidence type="ECO:0000256" key="8">
    <source>
        <dbReference type="ARBA" id="ARBA00033069"/>
    </source>
</evidence>
<dbReference type="EMBL" id="NCEB01000002">
    <property type="protein sequence ID" value="OYX36014.1"/>
    <property type="molecule type" value="Genomic_DNA"/>
</dbReference>
<evidence type="ECO:0000259" key="11">
    <source>
        <dbReference type="Pfam" id="PF01494"/>
    </source>
</evidence>
<evidence type="ECO:0000256" key="9">
    <source>
        <dbReference type="ARBA" id="ARBA00047837"/>
    </source>
</evidence>
<dbReference type="NCBIfam" id="TIGR02023">
    <property type="entry name" value="BchP-ChlP"/>
    <property type="match status" value="1"/>
</dbReference>
<evidence type="ECO:0000256" key="4">
    <source>
        <dbReference type="ARBA" id="ARBA00022857"/>
    </source>
</evidence>
<keyword evidence="6" id="KW-0149">Chlorophyll biosynthesis</keyword>
<dbReference type="EC" id="1.3.1.83" evidence="2"/>
<evidence type="ECO:0000313" key="13">
    <source>
        <dbReference type="Proteomes" id="UP000215595"/>
    </source>
</evidence>
<name>A0A258FVM8_9CAUL</name>
<proteinExistence type="inferred from homology"/>
<comment type="catalytic activity">
    <reaction evidence="9">
        <text>phytyl diphosphate + 3 NADP(+) = geranylgeranyl diphosphate + 3 NADPH + 3 H(+)</text>
        <dbReference type="Rhea" id="RHEA:26229"/>
        <dbReference type="ChEBI" id="CHEBI:15378"/>
        <dbReference type="ChEBI" id="CHEBI:57533"/>
        <dbReference type="ChEBI" id="CHEBI:57783"/>
        <dbReference type="ChEBI" id="CHEBI:58349"/>
        <dbReference type="ChEBI" id="CHEBI:75434"/>
        <dbReference type="EC" id="1.3.1.83"/>
    </reaction>
</comment>
<accession>A0A258FVM8</accession>